<gene>
    <name evidence="3" type="ORF">CELE_F45E1.5</name>
    <name evidence="3 5" type="ORF">F45E1.5</name>
</gene>
<dbReference type="Bgee" id="WBGene00018466">
    <property type="expression patterns" value="Expressed in larva and 1 other cell type or tissue"/>
</dbReference>
<dbReference type="RefSeq" id="NP_509343.2">
    <property type="nucleotide sequence ID" value="NM_076942.4"/>
</dbReference>
<evidence type="ECO:0000313" key="3">
    <source>
        <dbReference type="EMBL" id="CCD66640.1"/>
    </source>
</evidence>
<dbReference type="SMR" id="Q20425"/>
<keyword evidence="4" id="KW-1185">Reference proteome</keyword>
<reference evidence="3 4" key="1">
    <citation type="journal article" date="1998" name="Science">
        <title>Genome sequence of the nematode C. elegans: a platform for investigating biology.</title>
        <authorList>
            <consortium name="The C. elegans sequencing consortium"/>
            <person name="Sulson J.E."/>
            <person name="Waterston R."/>
        </authorList>
    </citation>
    <scope>NUCLEOTIDE SEQUENCE [LARGE SCALE GENOMIC DNA]</scope>
    <source>
        <strain evidence="3 4">Bristol N2</strain>
    </source>
</reference>
<dbReference type="OrthoDB" id="5905246at2759"/>
<evidence type="ECO:0000313" key="4">
    <source>
        <dbReference type="Proteomes" id="UP000001940"/>
    </source>
</evidence>
<feature type="compositionally biased region" description="Basic and acidic residues" evidence="2">
    <location>
        <begin position="1"/>
        <end position="12"/>
    </location>
</feature>
<dbReference type="PIR" id="T16360">
    <property type="entry name" value="T16360"/>
</dbReference>
<evidence type="ECO:0000313" key="5">
    <source>
        <dbReference type="WormBase" id="F45E1.5"/>
    </source>
</evidence>
<dbReference type="eggNOG" id="ENOG502T3B4">
    <property type="taxonomic scope" value="Eukaryota"/>
</dbReference>
<accession>Q20425</accession>
<proteinExistence type="predicted"/>
<dbReference type="FunCoup" id="Q20425">
    <property type="interactions" value="190"/>
</dbReference>
<feature type="coiled-coil region" evidence="1">
    <location>
        <begin position="476"/>
        <end position="522"/>
    </location>
</feature>
<evidence type="ECO:0000256" key="1">
    <source>
        <dbReference type="SAM" id="Coils"/>
    </source>
</evidence>
<dbReference type="EMBL" id="BX284606">
    <property type="protein sequence ID" value="CCD66640.1"/>
    <property type="molecule type" value="Genomic_DNA"/>
</dbReference>
<dbReference type="PaxDb" id="6239-F45E1.5"/>
<dbReference type="GeneID" id="185794"/>
<feature type="compositionally biased region" description="Basic and acidic residues" evidence="2">
    <location>
        <begin position="55"/>
        <end position="68"/>
    </location>
</feature>
<dbReference type="AGR" id="WB:WBGene00018466"/>
<sequence length="540" mass="62635">MGSKSSKPEGQENKPCFLDASQKRREVISNLPDESEHDTDSLKAQSEGRGLKHVQFVDKLKFDWDDRPSQTNPAPPKTLEDYEIESMLGDDKDNKTADKNVVWKRKGPKHGCVQFFRKEKKETNLEPEPPKHPGADKAERWQKQTWKVFSGPLPPLVSTSGIDDEETVILSKVIHEATQEACIVKTSDNPASSEEFKVTPVHPTKKPFIMIHQTNEQEIMKTQGSFRLNQWLNVKTDINSVSLENSDDSIFMQMFNIISHERNRRWYAYRREHESLTLEEAYLIGNGGYLPGETKRFGIAEVARKKISNTLRINMIPVVHSHQPVIGVPFKGYLRDIVELPECSMEFIQIINQHLMPHGLQVIDLRRRSEEVLGQPPLYHDDYEMANHTIDAISRSVEALNSIKNTAKYFIVYAIYADTVPMYIYQAIVRFKPGLPINSADWIDDGKSRLEIEEPDMEPVNTLDSVCWLMQIREYRYKVAAEKSKYEKELKQKQREEQKEQKELKRQQCEELKRQNVKKQQVASMSTWKKVKTFFRIKSN</sequence>
<protein>
    <submittedName>
        <fullName evidence="3">Rhodanese domain-containing protein</fullName>
    </submittedName>
</protein>
<dbReference type="InParanoid" id="Q20425"/>
<dbReference type="Proteomes" id="UP000001940">
    <property type="component" value="Chromosome X"/>
</dbReference>
<dbReference type="UCSC" id="F45E1.5">
    <property type="organism name" value="c. elegans"/>
</dbReference>
<feature type="region of interest" description="Disordered" evidence="2">
    <location>
        <begin position="1"/>
        <end position="93"/>
    </location>
</feature>
<organism evidence="3 4">
    <name type="scientific">Caenorhabditis elegans</name>
    <dbReference type="NCBI Taxonomy" id="6239"/>
    <lineage>
        <taxon>Eukaryota</taxon>
        <taxon>Metazoa</taxon>
        <taxon>Ecdysozoa</taxon>
        <taxon>Nematoda</taxon>
        <taxon>Chromadorea</taxon>
        <taxon>Rhabditida</taxon>
        <taxon>Rhabditina</taxon>
        <taxon>Rhabditomorpha</taxon>
        <taxon>Rhabditoidea</taxon>
        <taxon>Rhabditidae</taxon>
        <taxon>Peloderinae</taxon>
        <taxon>Caenorhabditis</taxon>
    </lineage>
</organism>
<dbReference type="CTD" id="185794"/>
<dbReference type="AlphaFoldDB" id="Q20425"/>
<dbReference type="HOGENOM" id="CLU_504559_0_0_1"/>
<keyword evidence="1" id="KW-0175">Coiled coil</keyword>
<dbReference type="WormBase" id="F45E1.5">
    <property type="protein sequence ID" value="CE38519"/>
    <property type="gene ID" value="WBGene00018466"/>
</dbReference>
<evidence type="ECO:0000256" key="2">
    <source>
        <dbReference type="SAM" id="MobiDB-lite"/>
    </source>
</evidence>
<dbReference type="KEGG" id="cel:CELE_F45E1.5"/>
<name>Q20425_CAEEL</name>